<keyword evidence="1" id="KW-1133">Transmembrane helix</keyword>
<protein>
    <submittedName>
        <fullName evidence="2">Uncharacterized protein</fullName>
    </submittedName>
</protein>
<gene>
    <name evidence="2" type="ORF">RirG_192930</name>
</gene>
<keyword evidence="1" id="KW-0472">Membrane</keyword>
<reference evidence="2 3" key="1">
    <citation type="submission" date="2014-02" db="EMBL/GenBank/DDBJ databases">
        <title>Single nucleus genome sequencing reveals high similarity among nuclei of an endomycorrhizal fungus.</title>
        <authorList>
            <person name="Lin K."/>
            <person name="Geurts R."/>
            <person name="Zhang Z."/>
            <person name="Limpens E."/>
            <person name="Saunders D.G."/>
            <person name="Mu D."/>
            <person name="Pang E."/>
            <person name="Cao H."/>
            <person name="Cha H."/>
            <person name="Lin T."/>
            <person name="Zhou Q."/>
            <person name="Shang Y."/>
            <person name="Li Y."/>
            <person name="Ivanov S."/>
            <person name="Sharma T."/>
            <person name="Velzen R.V."/>
            <person name="Ruijter N.D."/>
            <person name="Aanen D.K."/>
            <person name="Win J."/>
            <person name="Kamoun S."/>
            <person name="Bisseling T."/>
            <person name="Huang S."/>
        </authorList>
    </citation>
    <scope>NUCLEOTIDE SEQUENCE [LARGE SCALE GENOMIC DNA]</scope>
    <source>
        <strain evidence="3">DAOM197198w</strain>
    </source>
</reference>
<proteinExistence type="predicted"/>
<comment type="caution">
    <text evidence="2">The sequence shown here is derived from an EMBL/GenBank/DDBJ whole genome shotgun (WGS) entry which is preliminary data.</text>
</comment>
<feature type="transmembrane region" description="Helical" evidence="1">
    <location>
        <begin position="103"/>
        <end position="122"/>
    </location>
</feature>
<name>A0A015IX98_RHIIW</name>
<organism evidence="2 3">
    <name type="scientific">Rhizophagus irregularis (strain DAOM 197198w)</name>
    <name type="common">Glomus intraradices</name>
    <dbReference type="NCBI Taxonomy" id="1432141"/>
    <lineage>
        <taxon>Eukaryota</taxon>
        <taxon>Fungi</taxon>
        <taxon>Fungi incertae sedis</taxon>
        <taxon>Mucoromycota</taxon>
        <taxon>Glomeromycotina</taxon>
        <taxon>Glomeromycetes</taxon>
        <taxon>Glomerales</taxon>
        <taxon>Glomeraceae</taxon>
        <taxon>Rhizophagus</taxon>
    </lineage>
</organism>
<keyword evidence="1" id="KW-0812">Transmembrane</keyword>
<dbReference type="OrthoDB" id="2345912at2759"/>
<dbReference type="HOGENOM" id="CLU_1670346_0_0_1"/>
<dbReference type="EMBL" id="JEMT01026558">
    <property type="protein sequence ID" value="EXX58965.1"/>
    <property type="molecule type" value="Genomic_DNA"/>
</dbReference>
<dbReference type="AlphaFoldDB" id="A0A015IX98"/>
<sequence>MICSNKSKIVKRIFLQEVNNIKRYYASTIQLPFHPHYVPPGQPTTITTTSDIWKQNKISKTSRFVPTINRLQEASFSKREDIFLSMNFFGDTYNETSKRKIPFIFRISTICFVAASLIRFYHRGSKGSKGNKGSNNNIKLNQKSIYDNNDVQLDQNTG</sequence>
<evidence type="ECO:0000313" key="3">
    <source>
        <dbReference type="Proteomes" id="UP000022910"/>
    </source>
</evidence>
<dbReference type="Proteomes" id="UP000022910">
    <property type="component" value="Unassembled WGS sequence"/>
</dbReference>
<accession>A0A015IX98</accession>
<evidence type="ECO:0000256" key="1">
    <source>
        <dbReference type="SAM" id="Phobius"/>
    </source>
</evidence>
<evidence type="ECO:0000313" key="2">
    <source>
        <dbReference type="EMBL" id="EXX58965.1"/>
    </source>
</evidence>
<keyword evidence="3" id="KW-1185">Reference proteome</keyword>